<feature type="domain" description="1,4-alpha-glucan branching enzyme C-terminal" evidence="7">
    <location>
        <begin position="428"/>
        <end position="527"/>
    </location>
</feature>
<feature type="domain" description="Glycoside hydrolase family 57 N-terminal" evidence="6">
    <location>
        <begin position="7"/>
        <end position="394"/>
    </location>
</feature>
<feature type="binding site" evidence="4">
    <location>
        <position position="259"/>
    </location>
    <ligand>
        <name>substrate</name>
    </ligand>
</feature>
<dbReference type="SUPFAM" id="SSF88713">
    <property type="entry name" value="Glycoside hydrolase/deacetylase"/>
    <property type="match status" value="1"/>
</dbReference>
<dbReference type="Proteomes" id="UP000178951">
    <property type="component" value="Unassembled WGS sequence"/>
</dbReference>
<feature type="active site" description="Nucleophile" evidence="3">
    <location>
        <position position="190"/>
    </location>
</feature>
<dbReference type="GO" id="GO:0030979">
    <property type="term" value="P:alpha-glucan biosynthetic process"/>
    <property type="evidence" value="ECO:0007669"/>
    <property type="project" value="InterPro"/>
</dbReference>
<dbReference type="InterPro" id="IPR011330">
    <property type="entry name" value="Glyco_hydro/deAcase_b/a-brl"/>
</dbReference>
<keyword evidence="2 5" id="KW-0119">Carbohydrate metabolism</keyword>
<dbReference type="Gene3D" id="3.20.110.10">
    <property type="entry name" value="Glycoside hydrolase 38, N terminal domain"/>
    <property type="match status" value="1"/>
</dbReference>
<name>A0A1F4TVR4_UNCSA</name>
<evidence type="ECO:0000256" key="3">
    <source>
        <dbReference type="PIRSR" id="PIRSR640042-1"/>
    </source>
</evidence>
<evidence type="ECO:0000256" key="1">
    <source>
        <dbReference type="ARBA" id="ARBA00006821"/>
    </source>
</evidence>
<dbReference type="InterPro" id="IPR028995">
    <property type="entry name" value="Glyco_hydro_57/38_cen_sf"/>
</dbReference>
<comment type="similarity">
    <text evidence="1 5">Belongs to the glycosyl hydrolase 57 family.</text>
</comment>
<dbReference type="Pfam" id="PF09210">
    <property type="entry name" value="BE_C"/>
    <property type="match status" value="1"/>
</dbReference>
<gene>
    <name evidence="8" type="ORF">A2311_06325</name>
</gene>
<dbReference type="Pfam" id="PF03065">
    <property type="entry name" value="Glyco_hydro_57"/>
    <property type="match status" value="1"/>
</dbReference>
<sequence>MEQGYLALVLHAHLPFVRHPEYEEFLEEDWFYEAITETYLPLLKVYEGLVNDGVDFRITMSITPTLASMLTDPLLQERYIRHLDSLIELTYKEIERTRWQGEFLELAKMYNQSFREARTLFVDKYGRNLVNAFKKFQDLGKLEIITCGATHGFLPLMDINPKAARAQIRIAAQHYEKMFGRKPRGIWLPECAYQPGHDEFLKEVGIRYFLVDTHGILHGTPRPKYGVYAPVYCPSGVAAFGRDVESSKAVWSAVEGYPGDYNYREFYRDIGFDLDYDYIKPYIHIDGTRINTGIKYFRITGNVDLSQKAPYVRQWALDRAADHAGNFMFNREKQLEHLHNFLGKKPIIISPYDAELYGHWWYEGPDWLNFLLRKVHYDQQAIKLITPSEYLEMYPRNQVVNPSMSSWGYKGYNEVWLNGTNDWIYRYLHKAADRMVELAADYPHADGLLRRALNQAARELLLAQSSDWAFIFKTGTTVPYAFKRTKDHIERLTKIYDSIKANSIDSAWLGEIEYRDNIFPELDYRVYA</sequence>
<organism evidence="8 9">
    <name type="scientific">candidate division WOR-1 bacterium RIFOXYB2_FULL_48_7</name>
    <dbReference type="NCBI Taxonomy" id="1802583"/>
    <lineage>
        <taxon>Bacteria</taxon>
        <taxon>Bacillati</taxon>
        <taxon>Saganbacteria</taxon>
    </lineage>
</organism>
<evidence type="ECO:0000256" key="5">
    <source>
        <dbReference type="RuleBase" id="RU361196"/>
    </source>
</evidence>
<evidence type="ECO:0000259" key="7">
    <source>
        <dbReference type="Pfam" id="PF09210"/>
    </source>
</evidence>
<dbReference type="PANTHER" id="PTHR41695">
    <property type="entry name" value="1,4-ALPHA-GLUCAN BRANCHING ENZYME RV3031-RELATED"/>
    <property type="match status" value="1"/>
</dbReference>
<dbReference type="GO" id="GO:0003844">
    <property type="term" value="F:1,4-alpha-glucan branching enzyme activity"/>
    <property type="evidence" value="ECO:0007669"/>
    <property type="project" value="InterPro"/>
</dbReference>
<evidence type="ECO:0000313" key="9">
    <source>
        <dbReference type="Proteomes" id="UP000178951"/>
    </source>
</evidence>
<dbReference type="STRING" id="1802583.A2311_06325"/>
<dbReference type="Gene3D" id="1.20.1430.10">
    <property type="entry name" value="Families 57/38 glycoside transferase, middle domain"/>
    <property type="match status" value="1"/>
</dbReference>
<feature type="binding site" evidence="4">
    <location>
        <position position="467"/>
    </location>
    <ligand>
        <name>substrate</name>
    </ligand>
</feature>
<dbReference type="GO" id="GO:0005576">
    <property type="term" value="C:extracellular region"/>
    <property type="evidence" value="ECO:0007669"/>
    <property type="project" value="TreeGrafter"/>
</dbReference>
<reference evidence="8 9" key="1">
    <citation type="journal article" date="2016" name="Nat. Commun.">
        <title>Thousands of microbial genomes shed light on interconnected biogeochemical processes in an aquifer system.</title>
        <authorList>
            <person name="Anantharaman K."/>
            <person name="Brown C.T."/>
            <person name="Hug L.A."/>
            <person name="Sharon I."/>
            <person name="Castelle C.J."/>
            <person name="Probst A.J."/>
            <person name="Thomas B.C."/>
            <person name="Singh A."/>
            <person name="Wilkins M.J."/>
            <person name="Karaoz U."/>
            <person name="Brodie E.L."/>
            <person name="Williams K.H."/>
            <person name="Hubbard S.S."/>
            <person name="Banfield J.F."/>
        </authorList>
    </citation>
    <scope>NUCLEOTIDE SEQUENCE [LARGE SCALE GENOMIC DNA]</scope>
</reference>
<evidence type="ECO:0000256" key="4">
    <source>
        <dbReference type="PIRSR" id="PIRSR640042-2"/>
    </source>
</evidence>
<feature type="binding site" evidence="4">
    <location>
        <position position="407"/>
    </location>
    <ligand>
        <name>substrate</name>
    </ligand>
</feature>
<evidence type="ECO:0000259" key="6">
    <source>
        <dbReference type="Pfam" id="PF03065"/>
    </source>
</evidence>
<feature type="binding site" evidence="4">
    <location>
        <position position="242"/>
    </location>
    <ligand>
        <name>substrate</name>
    </ligand>
</feature>
<comment type="caution">
    <text evidence="8">The sequence shown here is derived from an EMBL/GenBank/DDBJ whole genome shotgun (WGS) entry which is preliminary data.</text>
</comment>
<evidence type="ECO:0000256" key="2">
    <source>
        <dbReference type="ARBA" id="ARBA00023277"/>
    </source>
</evidence>
<dbReference type="AlphaFoldDB" id="A0A1F4TVR4"/>
<keyword evidence="8" id="KW-0378">Hydrolase</keyword>
<dbReference type="SUPFAM" id="SSF88688">
    <property type="entry name" value="Families 57/38 glycoside transferase middle domain"/>
    <property type="match status" value="1"/>
</dbReference>
<dbReference type="EMBL" id="MEUF01000007">
    <property type="protein sequence ID" value="OGC36747.1"/>
    <property type="molecule type" value="Genomic_DNA"/>
</dbReference>
<dbReference type="InterPro" id="IPR004300">
    <property type="entry name" value="Glyco_hydro_57_N"/>
</dbReference>
<dbReference type="CDD" id="cd10792">
    <property type="entry name" value="GH57N_AmyC_like"/>
    <property type="match status" value="1"/>
</dbReference>
<proteinExistence type="inferred from homology"/>
<accession>A0A1F4TVR4</accession>
<dbReference type="GO" id="GO:0016787">
    <property type="term" value="F:hydrolase activity"/>
    <property type="evidence" value="ECO:0007669"/>
    <property type="project" value="UniProtKB-KW"/>
</dbReference>
<protein>
    <submittedName>
        <fullName evidence="8">Glycoside hydrolase</fullName>
    </submittedName>
</protein>
<dbReference type="InterPro" id="IPR040042">
    <property type="entry name" value="Branching_enz_MT3115-like"/>
</dbReference>
<dbReference type="InterPro" id="IPR037090">
    <property type="entry name" value="57_glycoside_trans_central"/>
</dbReference>
<dbReference type="InterPro" id="IPR027291">
    <property type="entry name" value="Glyco_hydro_38_N_sf"/>
</dbReference>
<feature type="active site" description="Proton donor" evidence="3">
    <location>
        <position position="353"/>
    </location>
</feature>
<dbReference type="InterPro" id="IPR015293">
    <property type="entry name" value="BE_C"/>
</dbReference>
<dbReference type="PANTHER" id="PTHR41695:SF1">
    <property type="entry name" value="1,4-ALPHA-GLUCAN BRANCHING ENZYME TK1436"/>
    <property type="match status" value="1"/>
</dbReference>
<evidence type="ECO:0000313" key="8">
    <source>
        <dbReference type="EMBL" id="OGC36747.1"/>
    </source>
</evidence>